<name>A0A2I0W7K0_9ASPA</name>
<dbReference type="AlphaFoldDB" id="A0A2I0W7K0"/>
<accession>A0A2I0W7K0</accession>
<dbReference type="EMBL" id="KZ502877">
    <property type="protein sequence ID" value="PKU71636.1"/>
    <property type="molecule type" value="Genomic_DNA"/>
</dbReference>
<evidence type="ECO:0000313" key="1">
    <source>
        <dbReference type="EMBL" id="PKU71636.1"/>
    </source>
</evidence>
<keyword evidence="2" id="KW-1185">Reference proteome</keyword>
<evidence type="ECO:0000313" key="2">
    <source>
        <dbReference type="Proteomes" id="UP000233837"/>
    </source>
</evidence>
<dbReference type="Proteomes" id="UP000233837">
    <property type="component" value="Unassembled WGS sequence"/>
</dbReference>
<proteinExistence type="predicted"/>
<sequence>MEGWEGQIDVDDSDLQSVLRPPLISLFVRPTQYSTVQPCSQISSSFSNPRPYSLYPSFSIPTSYQYFWINQNEEEEHPSFPVPLALFRRPCAGDPLQLVQKGCSQKGKEVIDLDLCVNEEDGDFKLKPWLYALSFLGLGKDSNLPYPISLINAQRSGTQRIPQVEQILHLLVVKFQFSFICFTWLSDLMVRW</sequence>
<protein>
    <submittedName>
        <fullName evidence="1">Uncharacterized protein</fullName>
    </submittedName>
</protein>
<gene>
    <name evidence="1" type="ORF">MA16_Dca004478</name>
</gene>
<reference evidence="1 2" key="2">
    <citation type="journal article" date="2017" name="Nature">
        <title>The Apostasia genome and the evolution of orchids.</title>
        <authorList>
            <person name="Zhang G.Q."/>
            <person name="Liu K.W."/>
            <person name="Li Z."/>
            <person name="Lohaus R."/>
            <person name="Hsiao Y.Y."/>
            <person name="Niu S.C."/>
            <person name="Wang J.Y."/>
            <person name="Lin Y.C."/>
            <person name="Xu Q."/>
            <person name="Chen L.J."/>
            <person name="Yoshida K."/>
            <person name="Fujiwara S."/>
            <person name="Wang Z.W."/>
            <person name="Zhang Y.Q."/>
            <person name="Mitsuda N."/>
            <person name="Wang M."/>
            <person name="Liu G.H."/>
            <person name="Pecoraro L."/>
            <person name="Huang H.X."/>
            <person name="Xiao X.J."/>
            <person name="Lin M."/>
            <person name="Wu X.Y."/>
            <person name="Wu W.L."/>
            <person name="Chen Y.Y."/>
            <person name="Chang S.B."/>
            <person name="Sakamoto S."/>
            <person name="Ohme-Takagi M."/>
            <person name="Yagi M."/>
            <person name="Zeng S.J."/>
            <person name="Shen C.Y."/>
            <person name="Yeh C.M."/>
            <person name="Luo Y.B."/>
            <person name="Tsai W.C."/>
            <person name="Van de Peer Y."/>
            <person name="Liu Z.J."/>
        </authorList>
    </citation>
    <scope>NUCLEOTIDE SEQUENCE [LARGE SCALE GENOMIC DNA]</scope>
    <source>
        <tissue evidence="1">The whole plant</tissue>
    </source>
</reference>
<organism evidence="1 2">
    <name type="scientific">Dendrobium catenatum</name>
    <dbReference type="NCBI Taxonomy" id="906689"/>
    <lineage>
        <taxon>Eukaryota</taxon>
        <taxon>Viridiplantae</taxon>
        <taxon>Streptophyta</taxon>
        <taxon>Embryophyta</taxon>
        <taxon>Tracheophyta</taxon>
        <taxon>Spermatophyta</taxon>
        <taxon>Magnoliopsida</taxon>
        <taxon>Liliopsida</taxon>
        <taxon>Asparagales</taxon>
        <taxon>Orchidaceae</taxon>
        <taxon>Epidendroideae</taxon>
        <taxon>Malaxideae</taxon>
        <taxon>Dendrobiinae</taxon>
        <taxon>Dendrobium</taxon>
    </lineage>
</organism>
<reference evidence="1 2" key="1">
    <citation type="journal article" date="2016" name="Sci. Rep.">
        <title>The Dendrobium catenatum Lindl. genome sequence provides insights into polysaccharide synthase, floral development and adaptive evolution.</title>
        <authorList>
            <person name="Zhang G.Q."/>
            <person name="Xu Q."/>
            <person name="Bian C."/>
            <person name="Tsai W.C."/>
            <person name="Yeh C.M."/>
            <person name="Liu K.W."/>
            <person name="Yoshida K."/>
            <person name="Zhang L.S."/>
            <person name="Chang S.B."/>
            <person name="Chen F."/>
            <person name="Shi Y."/>
            <person name="Su Y.Y."/>
            <person name="Zhang Y.Q."/>
            <person name="Chen L.J."/>
            <person name="Yin Y."/>
            <person name="Lin M."/>
            <person name="Huang H."/>
            <person name="Deng H."/>
            <person name="Wang Z.W."/>
            <person name="Zhu S.L."/>
            <person name="Zhao X."/>
            <person name="Deng C."/>
            <person name="Niu S.C."/>
            <person name="Huang J."/>
            <person name="Wang M."/>
            <person name="Liu G.H."/>
            <person name="Yang H.J."/>
            <person name="Xiao X.J."/>
            <person name="Hsiao Y.Y."/>
            <person name="Wu W.L."/>
            <person name="Chen Y.Y."/>
            <person name="Mitsuda N."/>
            <person name="Ohme-Takagi M."/>
            <person name="Luo Y.B."/>
            <person name="Van de Peer Y."/>
            <person name="Liu Z.J."/>
        </authorList>
    </citation>
    <scope>NUCLEOTIDE SEQUENCE [LARGE SCALE GENOMIC DNA]</scope>
    <source>
        <tissue evidence="1">The whole plant</tissue>
    </source>
</reference>